<proteinExistence type="predicted"/>
<dbReference type="OrthoDB" id="2684925at2759"/>
<evidence type="ECO:0000313" key="3">
    <source>
        <dbReference type="Proteomes" id="UP000823399"/>
    </source>
</evidence>
<evidence type="ECO:0000313" key="2">
    <source>
        <dbReference type="EMBL" id="KAG2101840.1"/>
    </source>
</evidence>
<name>A0A9P7JRE2_9AGAM</name>
<evidence type="ECO:0000256" key="1">
    <source>
        <dbReference type="SAM" id="MobiDB-lite"/>
    </source>
</evidence>
<keyword evidence="3" id="KW-1185">Reference proteome</keyword>
<protein>
    <submittedName>
        <fullName evidence="2">Uncharacterized protein</fullName>
    </submittedName>
</protein>
<feature type="region of interest" description="Disordered" evidence="1">
    <location>
        <begin position="118"/>
        <end position="153"/>
    </location>
</feature>
<dbReference type="AlphaFoldDB" id="A0A9P7JRE2"/>
<dbReference type="EMBL" id="JABBWM010000049">
    <property type="protein sequence ID" value="KAG2101840.1"/>
    <property type="molecule type" value="Genomic_DNA"/>
</dbReference>
<dbReference type="Proteomes" id="UP000823399">
    <property type="component" value="Unassembled WGS sequence"/>
</dbReference>
<dbReference type="GeneID" id="64704121"/>
<gene>
    <name evidence="2" type="ORF">F5147DRAFT_776498</name>
</gene>
<dbReference type="RefSeq" id="XP_041290005.1">
    <property type="nucleotide sequence ID" value="XM_041441862.1"/>
</dbReference>
<accession>A0A9P7JRE2</accession>
<comment type="caution">
    <text evidence="2">The sequence shown here is derived from an EMBL/GenBank/DDBJ whole genome shotgun (WGS) entry which is preliminary data.</text>
</comment>
<sequence length="242" mass="27234">MLLVTATKSPDGLIDWIELKPEFYCSIVKCILRLASKHTAKFKSASAKEALFQFLINLLNGRATCTAFFHEMKTATAPKGANRESRCKDTEKLKVQVENRKKSEVNVNDAEVKKIPLDQTPDLNPAIATANSGPSPTAPEKNLSPTPINRPPNLEAISQVQNPAVNQELKMKKSRCSGIQNHPACEECHTRLAAGTKLNRYPKCTVHRFRRNGETYIDGYTDYSCYCAEEYKQRWRPLTAYE</sequence>
<organism evidence="2 3">
    <name type="scientific">Suillus discolor</name>
    <dbReference type="NCBI Taxonomy" id="1912936"/>
    <lineage>
        <taxon>Eukaryota</taxon>
        <taxon>Fungi</taxon>
        <taxon>Dikarya</taxon>
        <taxon>Basidiomycota</taxon>
        <taxon>Agaricomycotina</taxon>
        <taxon>Agaricomycetes</taxon>
        <taxon>Agaricomycetidae</taxon>
        <taxon>Boletales</taxon>
        <taxon>Suillineae</taxon>
        <taxon>Suillaceae</taxon>
        <taxon>Suillus</taxon>
    </lineage>
</organism>
<reference evidence="2" key="1">
    <citation type="journal article" date="2020" name="New Phytol.">
        <title>Comparative genomics reveals dynamic genome evolution in host specialist ectomycorrhizal fungi.</title>
        <authorList>
            <person name="Lofgren L.A."/>
            <person name="Nguyen N.H."/>
            <person name="Vilgalys R."/>
            <person name="Ruytinx J."/>
            <person name="Liao H.L."/>
            <person name="Branco S."/>
            <person name="Kuo A."/>
            <person name="LaButti K."/>
            <person name="Lipzen A."/>
            <person name="Andreopoulos W."/>
            <person name="Pangilinan J."/>
            <person name="Riley R."/>
            <person name="Hundley H."/>
            <person name="Na H."/>
            <person name="Barry K."/>
            <person name="Grigoriev I.V."/>
            <person name="Stajich J.E."/>
            <person name="Kennedy P.G."/>
        </authorList>
    </citation>
    <scope>NUCLEOTIDE SEQUENCE</scope>
    <source>
        <strain evidence="2">FC423</strain>
    </source>
</reference>